<feature type="signal peptide" evidence="1">
    <location>
        <begin position="1"/>
        <end position="24"/>
    </location>
</feature>
<keyword evidence="3" id="KW-1185">Reference proteome</keyword>
<evidence type="ECO:0000313" key="2">
    <source>
        <dbReference type="EMBL" id="OMO72218.1"/>
    </source>
</evidence>
<dbReference type="GO" id="GO:0010082">
    <property type="term" value="P:regulation of root meristem growth"/>
    <property type="evidence" value="ECO:0007669"/>
    <property type="project" value="InterPro"/>
</dbReference>
<accession>A0A1R3HPE7</accession>
<sequence length="121" mass="13014">MDAGRVTFLLILLLCTAWISIGQATQGGIPVSSDLAVTSAATNNKRMVIINRKLLKRDAEGSTSKFSSTNSKCGNKNLAAGGCEQSVTHFSNEVEDNHDQSGFVAFNADYHAPRHHPPKNN</sequence>
<dbReference type="PANTHER" id="PTHR36313:SF1">
    <property type="entry name" value="PROTEIN GOLVEN 11-RELATED"/>
    <property type="match status" value="1"/>
</dbReference>
<dbReference type="GO" id="GO:0010628">
    <property type="term" value="P:positive regulation of gene expression"/>
    <property type="evidence" value="ECO:0007669"/>
    <property type="project" value="TreeGrafter"/>
</dbReference>
<dbReference type="InterPro" id="IPR038804">
    <property type="entry name" value="RGF3"/>
</dbReference>
<dbReference type="Proteomes" id="UP000187203">
    <property type="component" value="Unassembled WGS sequence"/>
</dbReference>
<dbReference type="EMBL" id="AWUE01019685">
    <property type="protein sequence ID" value="OMO72218.1"/>
    <property type="molecule type" value="Genomic_DNA"/>
</dbReference>
<dbReference type="GO" id="GO:0030154">
    <property type="term" value="P:cell differentiation"/>
    <property type="evidence" value="ECO:0007669"/>
    <property type="project" value="TreeGrafter"/>
</dbReference>
<dbReference type="OrthoDB" id="994020at2759"/>
<feature type="chain" id="PRO_5013317556" evidence="1">
    <location>
        <begin position="25"/>
        <end position="121"/>
    </location>
</feature>
<gene>
    <name evidence="2" type="ORF">COLO4_27777</name>
</gene>
<name>A0A1R3HPE7_9ROSI</name>
<dbReference type="GO" id="GO:0005615">
    <property type="term" value="C:extracellular space"/>
    <property type="evidence" value="ECO:0007669"/>
    <property type="project" value="TreeGrafter"/>
</dbReference>
<organism evidence="2 3">
    <name type="scientific">Corchorus olitorius</name>
    <dbReference type="NCBI Taxonomy" id="93759"/>
    <lineage>
        <taxon>Eukaryota</taxon>
        <taxon>Viridiplantae</taxon>
        <taxon>Streptophyta</taxon>
        <taxon>Embryophyta</taxon>
        <taxon>Tracheophyta</taxon>
        <taxon>Spermatophyta</taxon>
        <taxon>Magnoliopsida</taxon>
        <taxon>eudicotyledons</taxon>
        <taxon>Gunneridae</taxon>
        <taxon>Pentapetalae</taxon>
        <taxon>rosids</taxon>
        <taxon>malvids</taxon>
        <taxon>Malvales</taxon>
        <taxon>Malvaceae</taxon>
        <taxon>Grewioideae</taxon>
        <taxon>Apeibeae</taxon>
        <taxon>Corchorus</taxon>
    </lineage>
</organism>
<dbReference type="GO" id="GO:0008284">
    <property type="term" value="P:positive regulation of cell population proliferation"/>
    <property type="evidence" value="ECO:0007669"/>
    <property type="project" value="TreeGrafter"/>
</dbReference>
<dbReference type="AlphaFoldDB" id="A0A1R3HPE7"/>
<dbReference type="PANTHER" id="PTHR36313">
    <property type="entry name" value="ROOT MERISTEM GROWTH FACTOR 2"/>
    <property type="match status" value="1"/>
</dbReference>
<proteinExistence type="predicted"/>
<keyword evidence="1" id="KW-0732">Signal</keyword>
<reference evidence="3" key="1">
    <citation type="submission" date="2013-09" db="EMBL/GenBank/DDBJ databases">
        <title>Corchorus olitorius genome sequencing.</title>
        <authorList>
            <person name="Alam M."/>
            <person name="Haque M.S."/>
            <person name="Islam M.S."/>
            <person name="Emdad E.M."/>
            <person name="Islam M.M."/>
            <person name="Ahmed B."/>
            <person name="Halim A."/>
            <person name="Hossen Q.M.M."/>
            <person name="Hossain M.Z."/>
            <person name="Ahmed R."/>
            <person name="Khan M.M."/>
            <person name="Islam R."/>
            <person name="Rashid M.M."/>
            <person name="Khan S.A."/>
            <person name="Rahman M.S."/>
            <person name="Alam M."/>
            <person name="Yahiya A.S."/>
            <person name="Khan M.S."/>
            <person name="Azam M.S."/>
            <person name="Haque T."/>
            <person name="Lashkar M.Z.H."/>
            <person name="Akhand A.I."/>
            <person name="Morshed G."/>
            <person name="Roy S."/>
            <person name="Uddin K.S."/>
            <person name="Rabeya T."/>
            <person name="Hossain A.S."/>
            <person name="Chowdhury A."/>
            <person name="Snigdha A.R."/>
            <person name="Mortoza M.S."/>
            <person name="Matin S.A."/>
            <person name="Hoque S.M.E."/>
            <person name="Islam M.K."/>
            <person name="Roy D.K."/>
            <person name="Haider R."/>
            <person name="Moosa M.M."/>
            <person name="Elias S.M."/>
            <person name="Hasan A.M."/>
            <person name="Jahan S."/>
            <person name="Shafiuddin M."/>
            <person name="Mahmood N."/>
            <person name="Shommy N.S."/>
        </authorList>
    </citation>
    <scope>NUCLEOTIDE SEQUENCE [LARGE SCALE GENOMIC DNA]</scope>
    <source>
        <strain evidence="3">cv. O-4</strain>
    </source>
</reference>
<evidence type="ECO:0000313" key="3">
    <source>
        <dbReference type="Proteomes" id="UP000187203"/>
    </source>
</evidence>
<protein>
    <submittedName>
        <fullName evidence="2">Uncharacterized protein</fullName>
    </submittedName>
</protein>
<comment type="caution">
    <text evidence="2">The sequence shown here is derived from an EMBL/GenBank/DDBJ whole genome shotgun (WGS) entry which is preliminary data.</text>
</comment>
<dbReference type="GO" id="GO:0008083">
    <property type="term" value="F:growth factor activity"/>
    <property type="evidence" value="ECO:0007669"/>
    <property type="project" value="InterPro"/>
</dbReference>
<evidence type="ECO:0000256" key="1">
    <source>
        <dbReference type="SAM" id="SignalP"/>
    </source>
</evidence>